<proteinExistence type="predicted"/>
<dbReference type="CAZy" id="GT4">
    <property type="family name" value="Glycosyltransferase Family 4"/>
</dbReference>
<protein>
    <submittedName>
        <fullName evidence="1">Glycosyl transferase, group 1</fullName>
    </submittedName>
</protein>
<reference evidence="2" key="1">
    <citation type="journal article" date="2009" name="Appl. Environ. Microbiol.">
        <title>Complete genome sequence of the chemolithoautotrophic marine magnetotactic coccus strain MC-1.</title>
        <authorList>
            <person name="Schubbe S."/>
            <person name="Williams T.J."/>
            <person name="Xie G."/>
            <person name="Kiss H.E."/>
            <person name="Brettin T.S."/>
            <person name="Martinez D."/>
            <person name="Ross C.A."/>
            <person name="Schuler D."/>
            <person name="Cox B.L."/>
            <person name="Nealson K.H."/>
            <person name="Bazylinski D.A."/>
        </authorList>
    </citation>
    <scope>NUCLEOTIDE SEQUENCE [LARGE SCALE GENOMIC DNA]</scope>
    <source>
        <strain evidence="2">ATCC BAA-1437 / JCM 17883 / MC-1</strain>
    </source>
</reference>
<dbReference type="PANTHER" id="PTHR12526">
    <property type="entry name" value="GLYCOSYLTRANSFERASE"/>
    <property type="match status" value="1"/>
</dbReference>
<dbReference type="GO" id="GO:0016740">
    <property type="term" value="F:transferase activity"/>
    <property type="evidence" value="ECO:0007669"/>
    <property type="project" value="UniProtKB-KW"/>
</dbReference>
<accession>A0LAC3</accession>
<organism evidence="1 2">
    <name type="scientific">Magnetococcus marinus (strain ATCC BAA-1437 / JCM 17883 / MC-1)</name>
    <dbReference type="NCBI Taxonomy" id="156889"/>
    <lineage>
        <taxon>Bacteria</taxon>
        <taxon>Pseudomonadati</taxon>
        <taxon>Pseudomonadota</taxon>
        <taxon>Magnetococcia</taxon>
        <taxon>Magnetococcales</taxon>
        <taxon>Magnetococcaceae</taxon>
        <taxon>Magnetococcus</taxon>
    </lineage>
</organism>
<reference evidence="1 2" key="2">
    <citation type="journal article" date="2012" name="Int. J. Syst. Evol. Microbiol.">
        <title>Magnetococcus marinus gen. nov., sp. nov., a marine, magnetotactic bacterium that represents a novel lineage (Magnetococcaceae fam. nov.; Magnetococcales ord. nov.) at the base of the Alphaproteobacteria.</title>
        <authorList>
            <person name="Bazylinski D.A."/>
            <person name="Williams T.J."/>
            <person name="Lefevre C.T."/>
            <person name="Berg R.J."/>
            <person name="Zhang C.L."/>
            <person name="Bowser S.S."/>
            <person name="Dean A.J."/>
            <person name="Beveridge T.J."/>
        </authorList>
    </citation>
    <scope>NUCLEOTIDE SEQUENCE [LARGE SCALE GENOMIC DNA]</scope>
    <source>
        <strain evidence="2">ATCC BAA-1437 / JCM 17883 / MC-1</strain>
    </source>
</reference>
<keyword evidence="1" id="KW-0808">Transferase</keyword>
<dbReference type="Gene3D" id="3.40.50.2000">
    <property type="entry name" value="Glycogen Phosphorylase B"/>
    <property type="match status" value="1"/>
</dbReference>
<evidence type="ECO:0000313" key="1">
    <source>
        <dbReference type="EMBL" id="ABK44916.1"/>
    </source>
</evidence>
<dbReference type="RefSeq" id="WP_011714036.1">
    <property type="nucleotide sequence ID" value="NC_008576.1"/>
</dbReference>
<dbReference type="KEGG" id="mgm:Mmc1_2416"/>
<dbReference type="HOGENOM" id="CLU_791800_0_0_5"/>
<dbReference type="EMBL" id="CP000471">
    <property type="protein sequence ID" value="ABK44916.1"/>
    <property type="molecule type" value="Genomic_DNA"/>
</dbReference>
<evidence type="ECO:0000313" key="2">
    <source>
        <dbReference type="Proteomes" id="UP000002586"/>
    </source>
</evidence>
<dbReference type="STRING" id="156889.Mmc1_2416"/>
<dbReference type="Pfam" id="PF13692">
    <property type="entry name" value="Glyco_trans_1_4"/>
    <property type="match status" value="1"/>
</dbReference>
<dbReference type="SUPFAM" id="SSF53756">
    <property type="entry name" value="UDP-Glycosyltransferase/glycogen phosphorylase"/>
    <property type="match status" value="1"/>
</dbReference>
<name>A0LAC3_MAGMM</name>
<dbReference type="eggNOG" id="COG0438">
    <property type="taxonomic scope" value="Bacteria"/>
</dbReference>
<keyword evidence="2" id="KW-1185">Reference proteome</keyword>
<dbReference type="AlphaFoldDB" id="A0LAC3"/>
<dbReference type="Proteomes" id="UP000002586">
    <property type="component" value="Chromosome"/>
</dbReference>
<gene>
    <name evidence="1" type="ordered locus">Mmc1_2416</name>
</gene>
<sequence length="350" mass="38966">MTQSGILFIQERASKGGAQSALARLLSHPQIQAQHPLLLTAAPGWLTQRCQELGIPVLIQPFPRSRSLAGRLWQNRRFARRVAQALTTMPHRPQWVHGNNHLEGLLTLQLAQQLGAQSALFLRAAGMQQRDFSKYQCDRCQHRMVVGEGLWHNVQRWHPSPHNHLVHDGLLEQEFCPIKPPAALFPTKILVIGSPLPAKGWQDVATAAALLDNPPFSFDYCGQPPSNWHASHGQHRFIGFHEDFITLVQGYDLVLNPSHQESFGLAALEVIAAGIPLLSSRCGVIEQVIDTPDFLFPAGDAPALAQALLRMQSQWPPPIPLLSRFQQRLRQQFSMEASVQELLHAHGVGD</sequence>
<dbReference type="OrthoDB" id="9790710at2"/>